<gene>
    <name evidence="3" type="ORF">WG66_18052</name>
</gene>
<keyword evidence="2" id="KW-0472">Membrane</keyword>
<comment type="caution">
    <text evidence="3">The sequence shown here is derived from an EMBL/GenBank/DDBJ whole genome shotgun (WGS) entry which is preliminary data.</text>
</comment>
<feature type="compositionally biased region" description="Polar residues" evidence="1">
    <location>
        <begin position="134"/>
        <end position="143"/>
    </location>
</feature>
<name>A0A0W0EZD1_MONRR</name>
<dbReference type="AlphaFoldDB" id="A0A0W0EZD1"/>
<feature type="region of interest" description="Disordered" evidence="1">
    <location>
        <begin position="130"/>
        <end position="166"/>
    </location>
</feature>
<evidence type="ECO:0000256" key="1">
    <source>
        <dbReference type="SAM" id="MobiDB-lite"/>
    </source>
</evidence>
<feature type="region of interest" description="Disordered" evidence="1">
    <location>
        <begin position="249"/>
        <end position="301"/>
    </location>
</feature>
<organism evidence="3 4">
    <name type="scientific">Moniliophthora roreri</name>
    <name type="common">Frosty pod rot fungus</name>
    <name type="synonym">Monilia roreri</name>
    <dbReference type="NCBI Taxonomy" id="221103"/>
    <lineage>
        <taxon>Eukaryota</taxon>
        <taxon>Fungi</taxon>
        <taxon>Dikarya</taxon>
        <taxon>Basidiomycota</taxon>
        <taxon>Agaricomycotina</taxon>
        <taxon>Agaricomycetes</taxon>
        <taxon>Agaricomycetidae</taxon>
        <taxon>Agaricales</taxon>
        <taxon>Marasmiineae</taxon>
        <taxon>Marasmiaceae</taxon>
        <taxon>Moniliophthora</taxon>
    </lineage>
</organism>
<proteinExistence type="predicted"/>
<evidence type="ECO:0000313" key="3">
    <source>
        <dbReference type="EMBL" id="KTB29452.1"/>
    </source>
</evidence>
<keyword evidence="2" id="KW-0812">Transmembrane</keyword>
<protein>
    <submittedName>
        <fullName evidence="3">Uncharacterized protein</fullName>
    </submittedName>
</protein>
<feature type="transmembrane region" description="Helical" evidence="2">
    <location>
        <begin position="170"/>
        <end position="193"/>
    </location>
</feature>
<sequence length="301" mass="32841">MSTFETIDDRDLRIIYFGDSWEPALAPPPFGITVHKTNRPAQADFTFEASKGHSVKVMSVAEKTRTNGPTVNFTVDGCESSVHEQTLNSPGETSYRTVFNCVTTADGNHTLRINVLKVTKHPFMLDTIELRGPTNDTTESFSAAPSAENGPTETSNTSNASSGSTRKVNVGGIVGGVIAALVILAMLVVFILYRKRKLERSQRSPQITPFNITPVLTSMPVTPLPTAAVPPPPPTHSLRIEQDRSPAILEDELPPPFVAGNSRDIPRRGSTYKPRRSIDSLPPTEYGYGGGLREWSSENRH</sequence>
<dbReference type="EMBL" id="LATX01002433">
    <property type="protein sequence ID" value="KTB29452.1"/>
    <property type="molecule type" value="Genomic_DNA"/>
</dbReference>
<keyword evidence="2" id="KW-1133">Transmembrane helix</keyword>
<dbReference type="Proteomes" id="UP000054988">
    <property type="component" value="Unassembled WGS sequence"/>
</dbReference>
<reference evidence="3 4" key="1">
    <citation type="submission" date="2015-12" db="EMBL/GenBank/DDBJ databases">
        <title>Draft genome sequence of Moniliophthora roreri, the causal agent of frosty pod rot of cacao.</title>
        <authorList>
            <person name="Aime M.C."/>
            <person name="Diaz-Valderrama J.R."/>
            <person name="Kijpornyongpan T."/>
            <person name="Phillips-Mora W."/>
        </authorList>
    </citation>
    <scope>NUCLEOTIDE SEQUENCE [LARGE SCALE GENOMIC DNA]</scope>
    <source>
        <strain evidence="3 4">MCA 2952</strain>
    </source>
</reference>
<feature type="compositionally biased region" description="Low complexity" evidence="1">
    <location>
        <begin position="152"/>
        <end position="165"/>
    </location>
</feature>
<evidence type="ECO:0000256" key="2">
    <source>
        <dbReference type="SAM" id="Phobius"/>
    </source>
</evidence>
<evidence type="ECO:0000313" key="4">
    <source>
        <dbReference type="Proteomes" id="UP000054988"/>
    </source>
</evidence>
<accession>A0A0W0EZD1</accession>